<evidence type="ECO:0000256" key="5">
    <source>
        <dbReference type="ARBA" id="ARBA00023136"/>
    </source>
</evidence>
<keyword evidence="5" id="KW-0472">Membrane</keyword>
<dbReference type="EMBL" id="AZEG01000011">
    <property type="protein sequence ID" value="KRL37462.1"/>
    <property type="molecule type" value="Genomic_DNA"/>
</dbReference>
<comment type="caution">
    <text evidence="6">The sequence shown here is derived from an EMBL/GenBank/DDBJ whole genome shotgun (WGS) entry which is preliminary data.</text>
</comment>
<keyword evidence="4" id="KW-1133">Transmembrane helix</keyword>
<dbReference type="Proteomes" id="UP000051155">
    <property type="component" value="Unassembled WGS sequence"/>
</dbReference>
<organism evidence="6 7">
    <name type="scientific">Liquorilactobacillus uvarum DSM 19971</name>
    <dbReference type="NCBI Taxonomy" id="1423812"/>
    <lineage>
        <taxon>Bacteria</taxon>
        <taxon>Bacillati</taxon>
        <taxon>Bacillota</taxon>
        <taxon>Bacilli</taxon>
        <taxon>Lactobacillales</taxon>
        <taxon>Lactobacillaceae</taxon>
        <taxon>Liquorilactobacillus</taxon>
    </lineage>
</organism>
<reference evidence="6 7" key="1">
    <citation type="journal article" date="2015" name="Genome Announc.">
        <title>Expanding the biotechnology potential of lactobacilli through comparative genomics of 213 strains and associated genera.</title>
        <authorList>
            <person name="Sun Z."/>
            <person name="Harris H.M."/>
            <person name="McCann A."/>
            <person name="Guo C."/>
            <person name="Argimon S."/>
            <person name="Zhang W."/>
            <person name="Yang X."/>
            <person name="Jeffery I.B."/>
            <person name="Cooney J.C."/>
            <person name="Kagawa T.F."/>
            <person name="Liu W."/>
            <person name="Song Y."/>
            <person name="Salvetti E."/>
            <person name="Wrobel A."/>
            <person name="Rasinkangas P."/>
            <person name="Parkhill J."/>
            <person name="Rea M.C."/>
            <person name="O'Sullivan O."/>
            <person name="Ritari J."/>
            <person name="Douillard F.P."/>
            <person name="Paul Ross R."/>
            <person name="Yang R."/>
            <person name="Briner A.E."/>
            <person name="Felis G.E."/>
            <person name="de Vos W.M."/>
            <person name="Barrangou R."/>
            <person name="Klaenhammer T.R."/>
            <person name="Caufield P.W."/>
            <person name="Cui Y."/>
            <person name="Zhang H."/>
            <person name="O'Toole P.W."/>
        </authorList>
    </citation>
    <scope>NUCLEOTIDE SEQUENCE [LARGE SCALE GENOMIC DNA]</scope>
    <source>
        <strain evidence="6 7">DSM 19971</strain>
    </source>
</reference>
<dbReference type="InterPro" id="IPR030676">
    <property type="entry name" value="CitT-rel"/>
</dbReference>
<evidence type="ECO:0000256" key="4">
    <source>
        <dbReference type="ARBA" id="ARBA00022989"/>
    </source>
</evidence>
<dbReference type="STRING" id="1423812.FD20_GL000338"/>
<dbReference type="AlphaFoldDB" id="A0A0R1PY74"/>
<evidence type="ECO:0000256" key="3">
    <source>
        <dbReference type="ARBA" id="ARBA00022692"/>
    </source>
</evidence>
<evidence type="ECO:0000313" key="6">
    <source>
        <dbReference type="EMBL" id="KRL37462.1"/>
    </source>
</evidence>
<dbReference type="Pfam" id="PF00939">
    <property type="entry name" value="Na_sulph_symp"/>
    <property type="match status" value="1"/>
</dbReference>
<name>A0A0R1PY74_9LACO</name>
<evidence type="ECO:0000256" key="2">
    <source>
        <dbReference type="ARBA" id="ARBA00007349"/>
    </source>
</evidence>
<keyword evidence="7" id="KW-1185">Reference proteome</keyword>
<dbReference type="GO" id="GO:0016020">
    <property type="term" value="C:membrane"/>
    <property type="evidence" value="ECO:0007669"/>
    <property type="project" value="UniProtKB-SubCell"/>
</dbReference>
<gene>
    <name evidence="6" type="ORF">FD20_GL000338</name>
</gene>
<evidence type="ECO:0000256" key="1">
    <source>
        <dbReference type="ARBA" id="ARBA00004141"/>
    </source>
</evidence>
<keyword evidence="3" id="KW-0812">Transmembrane</keyword>
<proteinExistence type="inferred from homology"/>
<evidence type="ECO:0000313" key="7">
    <source>
        <dbReference type="Proteomes" id="UP000051155"/>
    </source>
</evidence>
<comment type="similarity">
    <text evidence="2">Belongs to the SLC13A/DASS transporter (TC 2.A.47) family. DIT1 subfamily.</text>
</comment>
<dbReference type="GO" id="GO:0022857">
    <property type="term" value="F:transmembrane transporter activity"/>
    <property type="evidence" value="ECO:0007669"/>
    <property type="project" value="InterPro"/>
</dbReference>
<dbReference type="PANTHER" id="PTHR42826">
    <property type="entry name" value="DICARBOXYLATE TRANSPORTER 2.1, CHLOROPLASTIC"/>
    <property type="match status" value="1"/>
</dbReference>
<protein>
    <submittedName>
        <fullName evidence="6">Uncharacterized protein</fullName>
    </submittedName>
</protein>
<dbReference type="InterPro" id="IPR001898">
    <property type="entry name" value="SLC13A/DASS"/>
</dbReference>
<comment type="subcellular location">
    <subcellularLocation>
        <location evidence="1">Membrane</location>
        <topology evidence="1">Multi-pass membrane protein</topology>
    </subcellularLocation>
</comment>
<accession>A0A0R1PY74</accession>
<dbReference type="PATRIC" id="fig|1423812.3.peg.346"/>
<sequence length="80" mass="8713">MAPATSSNTARAGGFMYPIIKSLAQTFGSDPKNKTERKVGSFLIFSEFHRNIITSAMFLTVMAGNFSAQLLAKSNHVDLE</sequence>